<dbReference type="OrthoDB" id="945732at2"/>
<accession>A0A1H6YA11</accession>
<dbReference type="STRING" id="408657.SAMN04487995_4292"/>
<dbReference type="Gene3D" id="2.40.160.20">
    <property type="match status" value="1"/>
</dbReference>
<dbReference type="InterPro" id="IPR011250">
    <property type="entry name" value="OMP/PagP_B-barrel"/>
</dbReference>
<dbReference type="SUPFAM" id="SSF56925">
    <property type="entry name" value="OMPA-like"/>
    <property type="match status" value="1"/>
</dbReference>
<protein>
    <submittedName>
        <fullName evidence="1">Outer membrane protein beta-barrel domain-containing protein</fullName>
    </submittedName>
</protein>
<evidence type="ECO:0000313" key="2">
    <source>
        <dbReference type="Proteomes" id="UP000199532"/>
    </source>
</evidence>
<dbReference type="AlphaFoldDB" id="A0A1H6YA11"/>
<name>A0A1H6YA11_9BACT</name>
<dbReference type="RefSeq" id="WP_090338267.1">
    <property type="nucleotide sequence ID" value="NZ_FNXY01000006.1"/>
</dbReference>
<sequence length="203" mass="21281">MKTFLIRFTGVAALMLILNSVSFAQFSLGLQGGIAKSDLEDSKTIAGGGVNLRVFASPNFAIGVAGKIYSDGTDYTVAGQTLSYTGNLVPVTGTLDYYFGTGFIRPYIGGDAGVYFSKYDAKFNGDKIAESKKHSNFGAAPRAGVIFALNDNLGLQVEGIYHFIFGNKDNSANAGNVGNADFESTKQFGGVNVGLIIGLGGKK</sequence>
<dbReference type="GO" id="GO:0019867">
    <property type="term" value="C:outer membrane"/>
    <property type="evidence" value="ECO:0007669"/>
    <property type="project" value="InterPro"/>
</dbReference>
<dbReference type="Pfam" id="PF03922">
    <property type="entry name" value="OmpW"/>
    <property type="match status" value="1"/>
</dbReference>
<dbReference type="Proteomes" id="UP000199532">
    <property type="component" value="Unassembled WGS sequence"/>
</dbReference>
<dbReference type="InterPro" id="IPR005618">
    <property type="entry name" value="OMPW"/>
</dbReference>
<proteinExistence type="predicted"/>
<gene>
    <name evidence="1" type="ORF">SAMN04487995_4292</name>
</gene>
<evidence type="ECO:0000313" key="1">
    <source>
        <dbReference type="EMBL" id="SEJ33980.1"/>
    </source>
</evidence>
<dbReference type="EMBL" id="FNXY01000006">
    <property type="protein sequence ID" value="SEJ33980.1"/>
    <property type="molecule type" value="Genomic_DNA"/>
</dbReference>
<organism evidence="1 2">
    <name type="scientific">Dyadobacter koreensis</name>
    <dbReference type="NCBI Taxonomy" id="408657"/>
    <lineage>
        <taxon>Bacteria</taxon>
        <taxon>Pseudomonadati</taxon>
        <taxon>Bacteroidota</taxon>
        <taxon>Cytophagia</taxon>
        <taxon>Cytophagales</taxon>
        <taxon>Spirosomataceae</taxon>
        <taxon>Dyadobacter</taxon>
    </lineage>
</organism>
<reference evidence="1 2" key="1">
    <citation type="submission" date="2016-10" db="EMBL/GenBank/DDBJ databases">
        <authorList>
            <person name="de Groot N.N."/>
        </authorList>
    </citation>
    <scope>NUCLEOTIDE SEQUENCE [LARGE SCALE GENOMIC DNA]</scope>
    <source>
        <strain evidence="1 2">DSM 19938</strain>
    </source>
</reference>
<keyword evidence="2" id="KW-1185">Reference proteome</keyword>